<feature type="domain" description="CSC1/OSCA1-like N-terminal transmembrane" evidence="12">
    <location>
        <begin position="5"/>
        <end position="165"/>
    </location>
</feature>
<dbReference type="GO" id="GO:0005227">
    <property type="term" value="F:calcium-activated cation channel activity"/>
    <property type="evidence" value="ECO:0000318"/>
    <property type="project" value="GO_Central"/>
</dbReference>
<comment type="similarity">
    <text evidence="2">Belongs to the CSC1 (TC 1.A.17) family.</text>
</comment>
<feature type="domain" description="CSC1/OSCA1-like 7TM region" evidence="11">
    <location>
        <begin position="347"/>
        <end position="615"/>
    </location>
</feature>
<dbReference type="AlphaFoldDB" id="A0A9R0K5G5"/>
<dbReference type="Pfam" id="PF13967">
    <property type="entry name" value="RSN1_TM"/>
    <property type="match status" value="1"/>
</dbReference>
<dbReference type="PANTHER" id="PTHR13018">
    <property type="entry name" value="PROBABLE MEMBRANE PROTEIN DUF221-RELATED"/>
    <property type="match status" value="1"/>
</dbReference>
<feature type="transmembrane region" description="Helical" evidence="10">
    <location>
        <begin position="595"/>
        <end position="616"/>
    </location>
</feature>
<feature type="domain" description="CSC1/OSCA1-like cytosolic" evidence="13">
    <location>
        <begin position="187"/>
        <end position="336"/>
    </location>
</feature>
<dbReference type="InterPro" id="IPR032880">
    <property type="entry name" value="CSC1/OSCA1-like_N"/>
</dbReference>
<evidence type="ECO:0000256" key="9">
    <source>
        <dbReference type="ARBA" id="ARBA00023303"/>
    </source>
</evidence>
<evidence type="ECO:0000256" key="5">
    <source>
        <dbReference type="ARBA" id="ARBA00022837"/>
    </source>
</evidence>
<feature type="transmembrane region" description="Helical" evidence="10">
    <location>
        <begin position="622"/>
        <end position="641"/>
    </location>
</feature>
<gene>
    <name evidence="15" type="primary">LOC110798326</name>
</gene>
<evidence type="ECO:0000256" key="8">
    <source>
        <dbReference type="ARBA" id="ARBA00023136"/>
    </source>
</evidence>
<evidence type="ECO:0000313" key="14">
    <source>
        <dbReference type="Proteomes" id="UP000813463"/>
    </source>
</evidence>
<dbReference type="InterPro" id="IPR003864">
    <property type="entry name" value="CSC1/OSCA1-like_7TM"/>
</dbReference>
<evidence type="ECO:0000256" key="6">
    <source>
        <dbReference type="ARBA" id="ARBA00022989"/>
    </source>
</evidence>
<evidence type="ECO:0000259" key="13">
    <source>
        <dbReference type="Pfam" id="PF14703"/>
    </source>
</evidence>
<reference evidence="14" key="1">
    <citation type="journal article" date="2021" name="Nat. Commun.">
        <title>Genomic analyses provide insights into spinach domestication and the genetic basis of agronomic traits.</title>
        <authorList>
            <person name="Cai X."/>
            <person name="Sun X."/>
            <person name="Xu C."/>
            <person name="Sun H."/>
            <person name="Wang X."/>
            <person name="Ge C."/>
            <person name="Zhang Z."/>
            <person name="Wang Q."/>
            <person name="Fei Z."/>
            <person name="Jiao C."/>
            <person name="Wang Q."/>
        </authorList>
    </citation>
    <scope>NUCLEOTIDE SEQUENCE [LARGE SCALE GENOMIC DNA]</scope>
    <source>
        <strain evidence="14">cv. Varoflay</strain>
    </source>
</reference>
<feature type="transmembrane region" description="Helical" evidence="10">
    <location>
        <begin position="143"/>
        <end position="164"/>
    </location>
</feature>
<feature type="transmembrane region" description="Helical" evidence="10">
    <location>
        <begin position="6"/>
        <end position="27"/>
    </location>
</feature>
<keyword evidence="3" id="KW-0813">Transport</keyword>
<feature type="transmembrane region" description="Helical" evidence="10">
    <location>
        <begin position="441"/>
        <end position="460"/>
    </location>
</feature>
<name>A0A9R0K5G5_SPIOL</name>
<keyword evidence="14" id="KW-1185">Reference proteome</keyword>
<evidence type="ECO:0000256" key="4">
    <source>
        <dbReference type="ARBA" id="ARBA00022692"/>
    </source>
</evidence>
<dbReference type="GeneID" id="110798326"/>
<comment type="subcellular location">
    <subcellularLocation>
        <location evidence="1">Membrane</location>
        <topology evidence="1">Multi-pass membrane protein</topology>
    </subcellularLocation>
</comment>
<keyword evidence="5" id="KW-0106">Calcium</keyword>
<evidence type="ECO:0000259" key="11">
    <source>
        <dbReference type="Pfam" id="PF02714"/>
    </source>
</evidence>
<feature type="transmembrane region" description="Helical" evidence="10">
    <location>
        <begin position="352"/>
        <end position="373"/>
    </location>
</feature>
<dbReference type="InterPro" id="IPR045122">
    <property type="entry name" value="Csc1-like"/>
</dbReference>
<keyword evidence="4 10" id="KW-0812">Transmembrane</keyword>
<protein>
    <submittedName>
        <fullName evidence="15">CSC1-like protein RXW8</fullName>
    </submittedName>
</protein>
<keyword evidence="6 10" id="KW-1133">Transmembrane helix</keyword>
<dbReference type="Pfam" id="PF14703">
    <property type="entry name" value="PHM7_cyt"/>
    <property type="match status" value="1"/>
</dbReference>
<proteinExistence type="inferred from homology"/>
<organism evidence="14 15">
    <name type="scientific">Spinacia oleracea</name>
    <name type="common">Spinach</name>
    <dbReference type="NCBI Taxonomy" id="3562"/>
    <lineage>
        <taxon>Eukaryota</taxon>
        <taxon>Viridiplantae</taxon>
        <taxon>Streptophyta</taxon>
        <taxon>Embryophyta</taxon>
        <taxon>Tracheophyta</taxon>
        <taxon>Spermatophyta</taxon>
        <taxon>Magnoliopsida</taxon>
        <taxon>eudicotyledons</taxon>
        <taxon>Gunneridae</taxon>
        <taxon>Pentapetalae</taxon>
        <taxon>Caryophyllales</taxon>
        <taxon>Chenopodiaceae</taxon>
        <taxon>Chenopodioideae</taxon>
        <taxon>Anserineae</taxon>
        <taxon>Spinacia</taxon>
    </lineage>
</organism>
<feature type="transmembrane region" description="Helical" evidence="10">
    <location>
        <begin position="393"/>
        <end position="421"/>
    </location>
</feature>
<evidence type="ECO:0000256" key="2">
    <source>
        <dbReference type="ARBA" id="ARBA00007779"/>
    </source>
</evidence>
<reference evidence="15" key="2">
    <citation type="submission" date="2025-08" db="UniProtKB">
        <authorList>
            <consortium name="RefSeq"/>
        </authorList>
    </citation>
    <scope>IDENTIFICATION</scope>
    <source>
        <tissue evidence="15">Leaf</tissue>
    </source>
</reference>
<evidence type="ECO:0000256" key="1">
    <source>
        <dbReference type="ARBA" id="ARBA00004141"/>
    </source>
</evidence>
<sequence length="749" mass="85338">MDISALLTSAGINIGICCVLFSLYSILRKQPSNRNVYFGRKLAQIRSRTRDPHWFERFVPSPSWIIKAWETSDDVILDVGGLDAVVFMRMLVFSIRIFSIAAIVCTAIVLPLNYYGQEMEHKFIPAESLEVFTTENVKPGSRWLWAHCLALYIISFSACILLYFENKNMTKRRLAYIKGSSQDLSLFAVLVRGIPWSAEESYSTSLKNYFTKYHASSYLSHQMVYHCGKIEKLMKNVREMYDVLYHESIPSCHSCVLPGGRRPNVFNVLVNEPEIIEKGKIDLQDLRDRGKECPAAFVFFRTRYAAACAAKALQSSNPMLWVTHLAPQPRDVYWPNLAIPYRQLWLRRTATLMATAAFLVFFIAPVTLVQSLANLTQLQQAFPFLKGLLKKRYVSQLVTGYLPSVILVLFFYTVPPLMILFSTIEGSISRSGRKRGACCKVLFFTIWNVFFVNIASGTVIKTIKVFSQPKNIPQQLATGAVPAAVKFFMAYVLTSGWTSLACEVVQLYPLLCNFIYKFILRKDHGPFDGEYTFPYHSEVPRVLLFGLLGLTFAILAPLILPLLLVYFCLAYLVYRNQILNVYITDYDSGGKYWPIVQNSAIFSLVVAQVIAIGVFVLKKSTVCFGFTIPLVICTLLFNEYCRRRFLPVFKTFASEILIDLDQQDEQNGRMEAIYEQLKSAYCQFEWLAFGSSKIKQQYICAGEETIKHTQELKPEIKFSEEITPDESVEISPPANHKEEVELIIVDTTP</sequence>
<feature type="transmembrane region" description="Helical" evidence="10">
    <location>
        <begin position="542"/>
        <end position="574"/>
    </location>
</feature>
<evidence type="ECO:0000256" key="3">
    <source>
        <dbReference type="ARBA" id="ARBA00022448"/>
    </source>
</evidence>
<dbReference type="InterPro" id="IPR027815">
    <property type="entry name" value="CSC1/OSCA1-like_cyt"/>
</dbReference>
<evidence type="ECO:0000259" key="12">
    <source>
        <dbReference type="Pfam" id="PF13967"/>
    </source>
</evidence>
<dbReference type="RefSeq" id="XP_021859194.1">
    <property type="nucleotide sequence ID" value="XM_022003502.2"/>
</dbReference>
<evidence type="ECO:0000256" key="7">
    <source>
        <dbReference type="ARBA" id="ARBA00023065"/>
    </source>
</evidence>
<keyword evidence="7" id="KW-0406">Ion transport</keyword>
<dbReference type="Pfam" id="PF02714">
    <property type="entry name" value="RSN1_7TM"/>
    <property type="match status" value="1"/>
</dbReference>
<dbReference type="OrthoDB" id="1689567at2759"/>
<dbReference type="KEGG" id="soe:110798326"/>
<keyword evidence="9" id="KW-0407">Ion channel</keyword>
<evidence type="ECO:0000256" key="10">
    <source>
        <dbReference type="SAM" id="Phobius"/>
    </source>
</evidence>
<keyword evidence="8 10" id="KW-0472">Membrane</keyword>
<evidence type="ECO:0000313" key="15">
    <source>
        <dbReference type="RefSeq" id="XP_021859194.1"/>
    </source>
</evidence>
<dbReference type="GO" id="GO:0005886">
    <property type="term" value="C:plasma membrane"/>
    <property type="evidence" value="ECO:0000318"/>
    <property type="project" value="GO_Central"/>
</dbReference>
<feature type="transmembrane region" description="Helical" evidence="10">
    <location>
        <begin position="97"/>
        <end position="115"/>
    </location>
</feature>
<dbReference type="Proteomes" id="UP000813463">
    <property type="component" value="Chromosome 3"/>
</dbReference>
<dbReference type="PANTHER" id="PTHR13018:SF117">
    <property type="entry name" value="CSC1-LIKE PROTEIN RXW8"/>
    <property type="match status" value="1"/>
</dbReference>
<accession>A0A9R0K5G5</accession>